<gene>
    <name evidence="1" type="ORF">BCR25_05180</name>
</gene>
<organism evidence="1 2">
    <name type="scientific">Enterococcus termitis</name>
    <dbReference type="NCBI Taxonomy" id="332950"/>
    <lineage>
        <taxon>Bacteria</taxon>
        <taxon>Bacillati</taxon>
        <taxon>Bacillota</taxon>
        <taxon>Bacilli</taxon>
        <taxon>Lactobacillales</taxon>
        <taxon>Enterococcaceae</taxon>
        <taxon>Enterococcus</taxon>
    </lineage>
</organism>
<evidence type="ECO:0000313" key="2">
    <source>
        <dbReference type="Proteomes" id="UP000095094"/>
    </source>
</evidence>
<sequence length="212" mass="23986">MRKVLLSSLCVCLVIFLGIRILSNNKASENFTYENNPAKETLLKSNKTYTVVPNSEKLSSGYYDVSETSSKELFLGNENLNKKDIVRNQAFYDTNKFQTPKKSSVYLVPSKEKYLPVEEEGTIHLKNSYGNFFVPDSINGEYKFELVGDGEVFCQIQDINEDTGFINNVLEDFVFNNSNSAIKKLKPTMIISFFKKSGEGDMSILICSKTKV</sequence>
<keyword evidence="2" id="KW-1185">Reference proteome</keyword>
<evidence type="ECO:0000313" key="1">
    <source>
        <dbReference type="EMBL" id="OEG12886.1"/>
    </source>
</evidence>
<name>A0A1E5GJJ2_9ENTE</name>
<dbReference type="OrthoDB" id="2192996at2"/>
<protein>
    <submittedName>
        <fullName evidence="1">Uncharacterized protein</fullName>
    </submittedName>
</protein>
<comment type="caution">
    <text evidence="1">The sequence shown here is derived from an EMBL/GenBank/DDBJ whole genome shotgun (WGS) entry which is preliminary data.</text>
</comment>
<accession>A0A1E5GJJ2</accession>
<dbReference type="RefSeq" id="WP_069663587.1">
    <property type="nucleotide sequence ID" value="NZ_JBHUJJ010000001.1"/>
</dbReference>
<dbReference type="EMBL" id="MIJY01000023">
    <property type="protein sequence ID" value="OEG12886.1"/>
    <property type="molecule type" value="Genomic_DNA"/>
</dbReference>
<dbReference type="AlphaFoldDB" id="A0A1E5GJJ2"/>
<proteinExistence type="predicted"/>
<reference evidence="2" key="1">
    <citation type="submission" date="2016-09" db="EMBL/GenBank/DDBJ databases">
        <authorList>
            <person name="Gulvik C.A."/>
        </authorList>
    </citation>
    <scope>NUCLEOTIDE SEQUENCE [LARGE SCALE GENOMIC DNA]</scope>
    <source>
        <strain evidence="2">LMG 8895</strain>
    </source>
</reference>
<dbReference type="Proteomes" id="UP000095094">
    <property type="component" value="Unassembled WGS sequence"/>
</dbReference>